<dbReference type="Gene3D" id="3.40.50.300">
    <property type="entry name" value="P-loop containing nucleotide triphosphate hydrolases"/>
    <property type="match status" value="3"/>
</dbReference>
<dbReference type="EMBL" id="CP034891">
    <property type="protein sequence ID" value="QCI17839.1"/>
    <property type="molecule type" value="Genomic_DNA"/>
</dbReference>
<dbReference type="GO" id="GO:0000724">
    <property type="term" value="P:double-strand break repair via homologous recombination"/>
    <property type="evidence" value="ECO:0007669"/>
    <property type="project" value="UniProtKB-UniRule"/>
</dbReference>
<dbReference type="GO" id="GO:0017116">
    <property type="term" value="F:single-stranded DNA helicase activity"/>
    <property type="evidence" value="ECO:0007669"/>
    <property type="project" value="TreeGrafter"/>
</dbReference>
<dbReference type="GO" id="GO:0003677">
    <property type="term" value="F:DNA binding"/>
    <property type="evidence" value="ECO:0007669"/>
    <property type="project" value="UniProtKB-UniRule"/>
</dbReference>
<dbReference type="InterPro" id="IPR050534">
    <property type="entry name" value="Coronavir_polyprotein_1ab"/>
</dbReference>
<comment type="subunit">
    <text evidence="11">Heterotrimer of RecB, RecC and RecD. All subunits contribute to DNA-binding.</text>
</comment>
<comment type="miscellaneous">
    <text evidence="11">In the RecBCD complex, RecB has a slow 3'-5' helicase, an exonuclease activity and loads RecA onto ssDNA, RecD has a fast 5'-3' helicase activity, while RecC stimulates the ATPase and processivity of the RecB helicase and contributes to recognition of the Chi site.</text>
</comment>
<dbReference type="EC" id="5.6.2.3" evidence="11"/>
<dbReference type="CDD" id="cd17933">
    <property type="entry name" value="DEXSc_RecD-like"/>
    <property type="match status" value="1"/>
</dbReference>
<sequence length="603" mass="69846">MIILLKKAVKLKIIRPIDFYFSQFIAEKNIVVMLVAACISYENSQGHIFLPIKYFEKNYFFSSSNKKLIKKILIILEKKINWSLELLNHPSVGNGYIPTPLVLYKKKIYLYKMWKSENNILNYLYTKKNQNKINQKKCSKILDNLFPGKRKNFQKIAVALTLINQITFIVGGPGTGKTTTILKIIIALIKNAKKTIKIQLSAPTGKATTRLTEIIKNNIFNLYFSEKEKCSLPSRAKTIHQLLGIQKISQNSFFNKNNLLDLDVLIIDEISMVDILMMEKILFSVSSNTKLIFIGDHNQLCPVESCSILRKICCYADNGYSFKTIINIEKLTQYKLSKIINKTTTAFISNSICLLKKNYRFDKSSGIYTLSNAICNKKIKIIKNLFKNSIKNVFFYETNSTQKYIKMIENIALNYQNFWEKIYKNENMKEIIKSFQDYQVLCVLHDGLFGVNTINKKLEENMYQRNIIKYFYINGQEWYIGKPIIINNNNKFLDIFNGNIGITNINKNGTLQVSFLKENNKITNIPVKILRNYKTAWAITVHKAQGSEFMNTALILPNFNSNILNKDILYTGITRSRKILSIFSEKEIFIKTALKNTEKIIFK</sequence>
<dbReference type="Pfam" id="PF13538">
    <property type="entry name" value="UvrD_C_2"/>
    <property type="match status" value="1"/>
</dbReference>
<proteinExistence type="inferred from homology"/>
<gene>
    <name evidence="11 14" type="primary">recD</name>
    <name evidence="14" type="ORF">D9V61_02305</name>
</gene>
<protein>
    <recommendedName>
        <fullName evidence="11">RecBCD enzyme subunit RecD</fullName>
        <ecNumber evidence="11">5.6.2.3</ecNumber>
    </recommendedName>
    <alternativeName>
        <fullName evidence="11">DNA 5'-3' helicase subunit RecD</fullName>
    </alternativeName>
    <alternativeName>
        <fullName evidence="11">Exonuclease V subunit RecD</fullName>
        <shortName evidence="11">ExoV subunit RecD</shortName>
    </alternativeName>
    <alternativeName>
        <fullName evidence="11">Helicase/nuclease RecBCD subunit RecD</fullName>
    </alternativeName>
</protein>
<evidence type="ECO:0000313" key="14">
    <source>
        <dbReference type="EMBL" id="QCI17839.1"/>
    </source>
</evidence>
<evidence type="ECO:0000256" key="6">
    <source>
        <dbReference type="ARBA" id="ARBA00022839"/>
    </source>
</evidence>
<accession>A0A4D6XQB1</accession>
<dbReference type="GO" id="GO:0016887">
    <property type="term" value="F:ATP hydrolysis activity"/>
    <property type="evidence" value="ECO:0007669"/>
    <property type="project" value="RHEA"/>
</dbReference>
<dbReference type="SUPFAM" id="SSF52540">
    <property type="entry name" value="P-loop containing nucleoside triphosphate hydrolases"/>
    <property type="match status" value="1"/>
</dbReference>
<feature type="domain" description="RecBCD enzyme subunit RecD N-terminal" evidence="13">
    <location>
        <begin position="11"/>
        <end position="109"/>
    </location>
</feature>
<dbReference type="NCBIfam" id="TIGR01447">
    <property type="entry name" value="recD"/>
    <property type="match status" value="1"/>
</dbReference>
<keyword evidence="2 11" id="KW-0547">Nucleotide-binding</keyword>
<keyword evidence="3 11" id="KW-0227">DNA damage</keyword>
<dbReference type="PANTHER" id="PTHR43788">
    <property type="entry name" value="DNA2/NAM7 HELICASE FAMILY MEMBER"/>
    <property type="match status" value="1"/>
</dbReference>
<evidence type="ECO:0000256" key="2">
    <source>
        <dbReference type="ARBA" id="ARBA00022741"/>
    </source>
</evidence>
<dbReference type="Proteomes" id="UP000298660">
    <property type="component" value="Chromosome"/>
</dbReference>
<evidence type="ECO:0000259" key="13">
    <source>
        <dbReference type="Pfam" id="PF21185"/>
    </source>
</evidence>
<comment type="function">
    <text evidence="11">A helicase/nuclease that prepares dsDNA breaks (DSB) for recombinational DNA repair. Binds to DSBs and unwinds DNA via a highly rapid and processive ATP-dependent bidirectional helicase activity. Unwinds dsDNA until it encounters a Chi (crossover hotspot instigator) sequence from the 3' direction. Cuts ssDNA a few nucleotides 3' to the Chi site. The properties and activities of the enzyme are changed at Chi. The Chi-altered holoenzyme produces a long 3'-ssDNA overhang and facilitates RecA-binding to the ssDNA for homologous DNA recombination and repair. Holoenzyme degrades any linearized DNA that is unable to undergo homologous recombination. In the holoenzyme this subunit has ssDNA-dependent ATPase and 5'-3' helicase activity. When added to pre-assembled RecBC greatly stimulates nuclease activity and augments holoenzyme processivity. Negatively regulates the RecA-loading ability of RecBCD.</text>
</comment>
<dbReference type="InterPro" id="IPR049550">
    <property type="entry name" value="RecD_N"/>
</dbReference>
<keyword evidence="9 11" id="KW-0234">DNA repair</keyword>
<keyword evidence="7 11" id="KW-0067">ATP-binding</keyword>
<dbReference type="HAMAP" id="MF_01487">
    <property type="entry name" value="RecD"/>
    <property type="match status" value="1"/>
</dbReference>
<dbReference type="PANTHER" id="PTHR43788:SF6">
    <property type="entry name" value="DNA HELICASE B"/>
    <property type="match status" value="1"/>
</dbReference>
<dbReference type="InterPro" id="IPR006344">
    <property type="entry name" value="RecD"/>
</dbReference>
<evidence type="ECO:0000256" key="1">
    <source>
        <dbReference type="ARBA" id="ARBA00022722"/>
    </source>
</evidence>
<organism evidence="14 15">
    <name type="scientific">Buchnera aphidicola</name>
    <name type="common">Acyrthosiphon lactucae</name>
    <dbReference type="NCBI Taxonomy" id="1241832"/>
    <lineage>
        <taxon>Bacteria</taxon>
        <taxon>Pseudomonadati</taxon>
        <taxon>Pseudomonadota</taxon>
        <taxon>Gammaproteobacteria</taxon>
        <taxon>Enterobacterales</taxon>
        <taxon>Erwiniaceae</taxon>
        <taxon>Buchnera</taxon>
    </lineage>
</organism>
<keyword evidence="8 11" id="KW-0238">DNA-binding</keyword>
<keyword evidence="4 11" id="KW-0378">Hydrolase</keyword>
<keyword evidence="6 11" id="KW-0269">Exonuclease</keyword>
<dbReference type="Pfam" id="PF13245">
    <property type="entry name" value="AAA_19"/>
    <property type="match status" value="1"/>
</dbReference>
<dbReference type="GO" id="GO:0008854">
    <property type="term" value="F:exodeoxyribonuclease V activity"/>
    <property type="evidence" value="ECO:0007669"/>
    <property type="project" value="InterPro"/>
</dbReference>
<keyword evidence="1 11" id="KW-0540">Nuclease</keyword>
<dbReference type="GO" id="GO:0009338">
    <property type="term" value="C:exodeoxyribonuclease V complex"/>
    <property type="evidence" value="ECO:0007669"/>
    <property type="project" value="InterPro"/>
</dbReference>
<dbReference type="GO" id="GO:0005524">
    <property type="term" value="F:ATP binding"/>
    <property type="evidence" value="ECO:0007669"/>
    <property type="project" value="UniProtKB-UniRule"/>
</dbReference>
<evidence type="ECO:0000256" key="11">
    <source>
        <dbReference type="HAMAP-Rule" id="MF_01487"/>
    </source>
</evidence>
<dbReference type="Pfam" id="PF21185">
    <property type="entry name" value="RecD_N"/>
    <property type="match status" value="1"/>
</dbReference>
<keyword evidence="5 11" id="KW-0347">Helicase</keyword>
<feature type="domain" description="UvrD-like helicase C-terminal" evidence="12">
    <location>
        <begin position="536"/>
        <end position="579"/>
    </location>
</feature>
<evidence type="ECO:0000256" key="3">
    <source>
        <dbReference type="ARBA" id="ARBA00022763"/>
    </source>
</evidence>
<evidence type="ECO:0000256" key="8">
    <source>
        <dbReference type="ARBA" id="ARBA00023125"/>
    </source>
</evidence>
<evidence type="ECO:0000256" key="10">
    <source>
        <dbReference type="ARBA" id="ARBA00023235"/>
    </source>
</evidence>
<dbReference type="InterPro" id="IPR041851">
    <property type="entry name" value="RecD_N_sf"/>
</dbReference>
<evidence type="ECO:0000256" key="7">
    <source>
        <dbReference type="ARBA" id="ARBA00022840"/>
    </source>
</evidence>
<evidence type="ECO:0000256" key="4">
    <source>
        <dbReference type="ARBA" id="ARBA00022801"/>
    </source>
</evidence>
<feature type="binding site" evidence="11">
    <location>
        <begin position="171"/>
        <end position="178"/>
    </location>
    <ligand>
        <name>ATP</name>
        <dbReference type="ChEBI" id="CHEBI:30616"/>
    </ligand>
</feature>
<reference evidence="14 15" key="2">
    <citation type="submission" date="2019-05" db="EMBL/GenBank/DDBJ databases">
        <title>Genome evolution of the obligate endosymbiont Buchnera aphidicola.</title>
        <authorList>
            <person name="Moran N.A."/>
        </authorList>
    </citation>
    <scope>NUCLEOTIDE SEQUENCE [LARGE SCALE GENOMIC DNA]</scope>
    <source>
        <strain evidence="14 15">Ala</strain>
    </source>
</reference>
<evidence type="ECO:0000259" key="12">
    <source>
        <dbReference type="Pfam" id="PF13538"/>
    </source>
</evidence>
<keyword evidence="10 11" id="KW-0413">Isomerase</keyword>
<evidence type="ECO:0000313" key="15">
    <source>
        <dbReference type="Proteomes" id="UP000298660"/>
    </source>
</evidence>
<dbReference type="CDD" id="cd18809">
    <property type="entry name" value="SF1_C_RecD"/>
    <property type="match status" value="1"/>
</dbReference>
<comment type="similarity">
    <text evidence="11">Belongs to the RecD family.</text>
</comment>
<dbReference type="RefSeq" id="WP_158339625.1">
    <property type="nucleotide sequence ID" value="NZ_CP034891.1"/>
</dbReference>
<dbReference type="Gene3D" id="1.10.10.1020">
    <property type="entry name" value="RecBCD complex, subunit RecD, N-terminal domain"/>
    <property type="match status" value="1"/>
</dbReference>
<dbReference type="GO" id="GO:0043139">
    <property type="term" value="F:5'-3' DNA helicase activity"/>
    <property type="evidence" value="ECO:0007669"/>
    <property type="project" value="UniProtKB-UniRule"/>
</dbReference>
<name>A0A4D6XQB1_9GAMM</name>
<dbReference type="InterPro" id="IPR027785">
    <property type="entry name" value="UvrD-like_helicase_C"/>
</dbReference>
<evidence type="ECO:0000256" key="5">
    <source>
        <dbReference type="ARBA" id="ARBA00022806"/>
    </source>
</evidence>
<dbReference type="OrthoDB" id="9803432at2"/>
<evidence type="ECO:0000256" key="9">
    <source>
        <dbReference type="ARBA" id="ARBA00023204"/>
    </source>
</evidence>
<comment type="catalytic activity">
    <reaction evidence="11">
        <text>ATP + H2O = ADP + phosphate + H(+)</text>
        <dbReference type="Rhea" id="RHEA:13065"/>
        <dbReference type="ChEBI" id="CHEBI:15377"/>
        <dbReference type="ChEBI" id="CHEBI:15378"/>
        <dbReference type="ChEBI" id="CHEBI:30616"/>
        <dbReference type="ChEBI" id="CHEBI:43474"/>
        <dbReference type="ChEBI" id="CHEBI:456216"/>
        <dbReference type="EC" id="5.6.2.3"/>
    </reaction>
</comment>
<dbReference type="AlphaFoldDB" id="A0A4D6XQB1"/>
<reference evidence="14 15" key="1">
    <citation type="submission" date="2018-12" db="EMBL/GenBank/DDBJ databases">
        <authorList>
            <person name="Chong R.A."/>
        </authorList>
    </citation>
    <scope>NUCLEOTIDE SEQUENCE [LARGE SCALE GENOMIC DNA]</scope>
    <source>
        <strain evidence="14 15">Ala</strain>
    </source>
</reference>
<dbReference type="InterPro" id="IPR027417">
    <property type="entry name" value="P-loop_NTPase"/>
</dbReference>